<evidence type="ECO:0000256" key="2">
    <source>
        <dbReference type="SAM" id="MobiDB-lite"/>
    </source>
</evidence>
<evidence type="ECO:0000313" key="5">
    <source>
        <dbReference type="Proteomes" id="UP000233750"/>
    </source>
</evidence>
<dbReference type="RefSeq" id="WP_208637207.1">
    <property type="nucleotide sequence ID" value="NZ_PJMY01000001.1"/>
</dbReference>
<organism evidence="4 5">
    <name type="scientific">Amycolatopsis echigonensis</name>
    <dbReference type="NCBI Taxonomy" id="2576905"/>
    <lineage>
        <taxon>Bacteria</taxon>
        <taxon>Bacillati</taxon>
        <taxon>Actinomycetota</taxon>
        <taxon>Actinomycetes</taxon>
        <taxon>Pseudonocardiales</taxon>
        <taxon>Pseudonocardiaceae</taxon>
        <taxon>Amycolatopsis</taxon>
    </lineage>
</organism>
<dbReference type="PANTHER" id="PTHR43056">
    <property type="entry name" value="PEPTIDASE S9 PROLYL OLIGOPEPTIDASE"/>
    <property type="match status" value="1"/>
</dbReference>
<keyword evidence="5" id="KW-1185">Reference proteome</keyword>
<evidence type="ECO:0000259" key="3">
    <source>
        <dbReference type="SMART" id="SM00939"/>
    </source>
</evidence>
<dbReference type="AlphaFoldDB" id="A0A2N3X1L1"/>
<dbReference type="EMBL" id="PJMY01000001">
    <property type="protein sequence ID" value="PKW00002.1"/>
    <property type="molecule type" value="Genomic_DNA"/>
</dbReference>
<dbReference type="InterPro" id="IPR013736">
    <property type="entry name" value="Xaa-Pro_dipept_C"/>
</dbReference>
<feature type="region of interest" description="Disordered" evidence="2">
    <location>
        <begin position="399"/>
        <end position="440"/>
    </location>
</feature>
<dbReference type="Gene3D" id="3.40.50.1820">
    <property type="entry name" value="alpha/beta hydrolase"/>
    <property type="match status" value="1"/>
</dbReference>
<dbReference type="InterPro" id="IPR008979">
    <property type="entry name" value="Galactose-bd-like_sf"/>
</dbReference>
<dbReference type="Gene3D" id="2.60.120.260">
    <property type="entry name" value="Galactose-binding domain-like"/>
    <property type="match status" value="1"/>
</dbReference>
<comment type="caution">
    <text evidence="4">The sequence shown here is derived from an EMBL/GenBank/DDBJ whole genome shotgun (WGS) entry which is preliminary data.</text>
</comment>
<dbReference type="SUPFAM" id="SSF53474">
    <property type="entry name" value="alpha/beta-Hydrolases"/>
    <property type="match status" value="1"/>
</dbReference>
<dbReference type="InterPro" id="IPR050585">
    <property type="entry name" value="Xaa-Pro_dipeptidyl-ppase/CocE"/>
</dbReference>
<evidence type="ECO:0000256" key="1">
    <source>
        <dbReference type="ARBA" id="ARBA00022801"/>
    </source>
</evidence>
<gene>
    <name evidence="4" type="ORF">ATK30_0073</name>
</gene>
<protein>
    <recommendedName>
        <fullName evidence="3">Xaa-Pro dipeptidyl-peptidase C-terminal domain-containing protein</fullName>
    </recommendedName>
</protein>
<dbReference type="Gene3D" id="1.10.3020.10">
    <property type="entry name" value="alpha-amino acid ester hydrolase ( Helical cap domain)"/>
    <property type="match status" value="1"/>
</dbReference>
<dbReference type="SUPFAM" id="SSF49785">
    <property type="entry name" value="Galactose-binding domain-like"/>
    <property type="match status" value="1"/>
</dbReference>
<dbReference type="Pfam" id="PF08530">
    <property type="entry name" value="PepX_C"/>
    <property type="match status" value="1"/>
</dbReference>
<dbReference type="InterPro" id="IPR000383">
    <property type="entry name" value="Xaa-Pro-like_dom"/>
</dbReference>
<dbReference type="SMART" id="SM00939">
    <property type="entry name" value="PepX_C"/>
    <property type="match status" value="1"/>
</dbReference>
<accession>A0A2N3X1L1</accession>
<dbReference type="Pfam" id="PF02129">
    <property type="entry name" value="Peptidase_S15"/>
    <property type="match status" value="1"/>
</dbReference>
<dbReference type="PANTHER" id="PTHR43056:SF10">
    <property type="entry name" value="COCE_NOND FAMILY, PUTATIVE (AFU_ORTHOLOGUE AFUA_7G00600)-RELATED"/>
    <property type="match status" value="1"/>
</dbReference>
<feature type="domain" description="Xaa-Pro dipeptidyl-peptidase C-terminal" evidence="3">
    <location>
        <begin position="338"/>
        <end position="589"/>
    </location>
</feature>
<dbReference type="Proteomes" id="UP000233750">
    <property type="component" value="Unassembled WGS sequence"/>
</dbReference>
<dbReference type="NCBIfam" id="TIGR00976">
    <property type="entry name" value="CocE_NonD"/>
    <property type="match status" value="1"/>
</dbReference>
<keyword evidence="1" id="KW-0378">Hydrolase</keyword>
<reference evidence="4 5" key="1">
    <citation type="submission" date="2017-12" db="EMBL/GenBank/DDBJ databases">
        <title>Sequencing the genomes of 1000 Actinobacteria strains.</title>
        <authorList>
            <person name="Klenk H.-P."/>
        </authorList>
    </citation>
    <scope>NUCLEOTIDE SEQUENCE [LARGE SCALE GENOMIC DNA]</scope>
    <source>
        <strain evidence="4 5">DSM 45165</strain>
    </source>
</reference>
<sequence length="600" mass="66365">MGRHTVVSGGSLEGQRGAFGVVREDDLAMTTRDGVVLRADVYRPEEPGRYPVLVRRTPYGKRVNDLAADFSEAHYFASHGYVVVVQDTRGRFASEGAWYPFIYEARDGYDTIEWAATLPGTTGAAGTFGQSYGAISQYLAATQRPPHLRTCVPVSAYQLAFENYWYNGGALELGWMLSYFVNMAEAVLAGEGDTEAIEELTKLKVDPAVRFSALTEDTLRHLPLRDWADRLGRGAPFLDDILAHPADGPYWWATDLSRQLFNIDVPMLHIGSWYDIANRDTPNFFTGLRESALAARNGHALMMGPWAHQLPFNQPTSGGTGDIDFGPEAAISLVDIERRWFDHYLKEHPRKDDAAGLPVAPVRIFVMGENRWRDEREWPLARTEYTSYYLHSDGSANTLNGDGSLSADPPSDEPADRYRYDPEDPVPTAGGRFVGGGVADQRKNQSRADVLVYTGAELAEDLEITGPITVRLHAATTAADADFVAVISDVRPDGYAQNLAEGIVRGQFRESFVEPSPLEPGVPCEFTIRLWNISHVFRAGHRLRLHVTSSDFPRWDRNAGTGAPVGTDTALRAAEQTVFHDSRRPSRIVLPVVPRPAGKD</sequence>
<proteinExistence type="predicted"/>
<name>A0A2N3X1L1_9PSEU</name>
<dbReference type="GO" id="GO:0008239">
    <property type="term" value="F:dipeptidyl-peptidase activity"/>
    <property type="evidence" value="ECO:0007669"/>
    <property type="project" value="InterPro"/>
</dbReference>
<evidence type="ECO:0000313" key="4">
    <source>
        <dbReference type="EMBL" id="PKW00002.1"/>
    </source>
</evidence>
<dbReference type="InterPro" id="IPR005674">
    <property type="entry name" value="CocE/Ser_esterase"/>
</dbReference>
<dbReference type="InterPro" id="IPR029058">
    <property type="entry name" value="AB_hydrolase_fold"/>
</dbReference>